<evidence type="ECO:0000313" key="4">
    <source>
        <dbReference type="Proteomes" id="UP001218218"/>
    </source>
</evidence>
<gene>
    <name evidence="3" type="ORF">DFH08DRAFT_856296</name>
</gene>
<reference evidence="3" key="1">
    <citation type="submission" date="2023-03" db="EMBL/GenBank/DDBJ databases">
        <title>Massive genome expansion in bonnet fungi (Mycena s.s.) driven by repeated elements and novel gene families across ecological guilds.</title>
        <authorList>
            <consortium name="Lawrence Berkeley National Laboratory"/>
            <person name="Harder C.B."/>
            <person name="Miyauchi S."/>
            <person name="Viragh M."/>
            <person name="Kuo A."/>
            <person name="Thoen E."/>
            <person name="Andreopoulos B."/>
            <person name="Lu D."/>
            <person name="Skrede I."/>
            <person name="Drula E."/>
            <person name="Henrissat B."/>
            <person name="Morin E."/>
            <person name="Kohler A."/>
            <person name="Barry K."/>
            <person name="LaButti K."/>
            <person name="Morin E."/>
            <person name="Salamov A."/>
            <person name="Lipzen A."/>
            <person name="Mereny Z."/>
            <person name="Hegedus B."/>
            <person name="Baldrian P."/>
            <person name="Stursova M."/>
            <person name="Weitz H."/>
            <person name="Taylor A."/>
            <person name="Grigoriev I.V."/>
            <person name="Nagy L.G."/>
            <person name="Martin F."/>
            <person name="Kauserud H."/>
        </authorList>
    </citation>
    <scope>NUCLEOTIDE SEQUENCE</scope>
    <source>
        <strain evidence="3">CBHHK002</strain>
    </source>
</reference>
<feature type="region of interest" description="Disordered" evidence="2">
    <location>
        <begin position="386"/>
        <end position="405"/>
    </location>
</feature>
<feature type="coiled-coil region" evidence="1">
    <location>
        <begin position="22"/>
        <end position="49"/>
    </location>
</feature>
<comment type="caution">
    <text evidence="3">The sequence shown here is derived from an EMBL/GenBank/DDBJ whole genome shotgun (WGS) entry which is preliminary data.</text>
</comment>
<protein>
    <recommendedName>
        <fullName evidence="5">F-box domain-containing protein</fullName>
    </recommendedName>
</protein>
<dbReference type="Proteomes" id="UP001218218">
    <property type="component" value="Unassembled WGS sequence"/>
</dbReference>
<name>A0AAD7AA04_9AGAR</name>
<dbReference type="AlphaFoldDB" id="A0AAD7AA04"/>
<keyword evidence="4" id="KW-1185">Reference proteome</keyword>
<sequence>MEPAASDTSHEGAARAADRSRIEDIDAQILELERTLSSLKEEKDSLRARLAIYTYPVLTLPNEIVSEIFVQVLPDFPRCPPPIGPLSPYLLCQICRKWRDIAFSTPALWSVISLSFHKAGRVPQKLRYFQTSIERSGSCHLSLKLRTSLHQQYLAELKHTAINHFYRMEYLDLSYWTAFEFPTGIEFSLPRLRGLKLGFSIEDLTTPLVAPLLQHVVLRTFDALPSSIFPWFQLTVITVLSMKLDEYSYLMNQLVNVVHCRLRIYPTGNLSLGDITLAHLETFILENCMYFGDNPTPSGIIATLTLPALRRFQIAELLFAPKDNPVDSITALVTRSGCILRELSIPDAQTAQVTVYHDAFTSTLLVFSSLDITEPFLIDWEDELEDAELSDSDDESEGTDSEDWT</sequence>
<accession>A0AAD7AA04</accession>
<dbReference type="EMBL" id="JARIHO010000011">
    <property type="protein sequence ID" value="KAJ7353236.1"/>
    <property type="molecule type" value="Genomic_DNA"/>
</dbReference>
<organism evidence="3 4">
    <name type="scientific">Mycena albidolilacea</name>
    <dbReference type="NCBI Taxonomy" id="1033008"/>
    <lineage>
        <taxon>Eukaryota</taxon>
        <taxon>Fungi</taxon>
        <taxon>Dikarya</taxon>
        <taxon>Basidiomycota</taxon>
        <taxon>Agaricomycotina</taxon>
        <taxon>Agaricomycetes</taxon>
        <taxon>Agaricomycetidae</taxon>
        <taxon>Agaricales</taxon>
        <taxon>Marasmiineae</taxon>
        <taxon>Mycenaceae</taxon>
        <taxon>Mycena</taxon>
    </lineage>
</organism>
<evidence type="ECO:0000256" key="1">
    <source>
        <dbReference type="SAM" id="Coils"/>
    </source>
</evidence>
<evidence type="ECO:0000313" key="3">
    <source>
        <dbReference type="EMBL" id="KAJ7353236.1"/>
    </source>
</evidence>
<proteinExistence type="predicted"/>
<evidence type="ECO:0000256" key="2">
    <source>
        <dbReference type="SAM" id="MobiDB-lite"/>
    </source>
</evidence>
<keyword evidence="1" id="KW-0175">Coiled coil</keyword>
<evidence type="ECO:0008006" key="5">
    <source>
        <dbReference type="Google" id="ProtNLM"/>
    </source>
</evidence>